<keyword evidence="4" id="KW-0372">Hormone</keyword>
<evidence type="ECO:0000256" key="3">
    <source>
        <dbReference type="ARBA" id="ARBA00022525"/>
    </source>
</evidence>
<dbReference type="PRINTS" id="PR00548">
    <property type="entry name" value="HYPRGLYCEMC1"/>
</dbReference>
<evidence type="ECO:0000256" key="1">
    <source>
        <dbReference type="ARBA" id="ARBA00004613"/>
    </source>
</evidence>
<evidence type="ECO:0000256" key="8">
    <source>
        <dbReference type="SAM" id="SignalP"/>
    </source>
</evidence>
<dbReference type="InterPro" id="IPR018251">
    <property type="entry name" value="Crust_neurhormone_CS"/>
</dbReference>
<dbReference type="InterPro" id="IPR035957">
    <property type="entry name" value="Crust_neurohorm_sf"/>
</dbReference>
<evidence type="ECO:0000256" key="4">
    <source>
        <dbReference type="ARBA" id="ARBA00022702"/>
    </source>
</evidence>
<reference evidence="9" key="2">
    <citation type="submission" date="2016-04" db="EMBL/GenBank/DDBJ databases">
        <authorList>
            <person name="Evans L.H."/>
            <person name="Alamgir A."/>
            <person name="Owens N."/>
            <person name="Weber N.D."/>
            <person name="Virtaneva K."/>
            <person name="Barbian K."/>
            <person name="Babar A."/>
            <person name="Rosenke K."/>
        </authorList>
    </citation>
    <scope>NUCLEOTIDE SEQUENCE</scope>
</reference>
<organism evidence="9">
    <name type="scientific">Euphausia superba</name>
    <name type="common">Antarctic krill</name>
    <dbReference type="NCBI Taxonomy" id="6819"/>
    <lineage>
        <taxon>Eukaryota</taxon>
        <taxon>Metazoa</taxon>
        <taxon>Ecdysozoa</taxon>
        <taxon>Arthropoda</taxon>
        <taxon>Crustacea</taxon>
        <taxon>Multicrustacea</taxon>
        <taxon>Malacostraca</taxon>
        <taxon>Eumalacostraca</taxon>
        <taxon>Eucarida</taxon>
        <taxon>Euphausiacea</taxon>
        <taxon>Euphausiidae</taxon>
        <taxon>Euphausia</taxon>
    </lineage>
</organism>
<evidence type="ECO:0000256" key="6">
    <source>
        <dbReference type="ARBA" id="ARBA00023320"/>
    </source>
</evidence>
<comment type="subcellular location">
    <subcellularLocation>
        <location evidence="1">Secreted</location>
    </subcellularLocation>
</comment>
<dbReference type="GO" id="GO:0007218">
    <property type="term" value="P:neuropeptide signaling pathway"/>
    <property type="evidence" value="ECO:0007669"/>
    <property type="project" value="UniProtKB-KW"/>
</dbReference>
<feature type="chain" id="PRO_5012777494" evidence="8">
    <location>
        <begin position="29"/>
        <end position="131"/>
    </location>
</feature>
<sequence length="131" mass="14571" precursor="true">MTNTLKLSIVTVALVSCSLSLLVNNVSARNIEPLNNDAMASLLGVANFKHVPAVSKRSIFDPSCKGFYNKEVFKKLNHICDDCYNLYRDASVAVKCKSDCFGNPVFEQCLYDLLLENQAEDFSKIIRTLGK</sequence>
<dbReference type="GO" id="GO:0005576">
    <property type="term" value="C:extracellular region"/>
    <property type="evidence" value="ECO:0007669"/>
    <property type="project" value="UniProtKB-SubCell"/>
</dbReference>
<gene>
    <name evidence="9" type="primary">CHH</name>
</gene>
<dbReference type="InterPro" id="IPR000346">
    <property type="entry name" value="Hyperglycemic1"/>
</dbReference>
<evidence type="ECO:0000256" key="5">
    <source>
        <dbReference type="ARBA" id="ARBA00023157"/>
    </source>
</evidence>
<comment type="similarity">
    <text evidence="2">Belongs to the arthropod CHH/MIH/GIH/VIH hormone family.</text>
</comment>
<dbReference type="PRINTS" id="PR00550">
    <property type="entry name" value="HYPRGLYCEMIC"/>
</dbReference>
<keyword evidence="6" id="KW-0527">Neuropeptide</keyword>
<accession>A0A1W5LU68</accession>
<dbReference type="Pfam" id="PF01147">
    <property type="entry name" value="Crust_neurohorm"/>
    <property type="match status" value="1"/>
</dbReference>
<dbReference type="InterPro" id="IPR031098">
    <property type="entry name" value="Crust_neurohorm"/>
</dbReference>
<dbReference type="EMBL" id="KX118619">
    <property type="protein sequence ID" value="ANQ38664.1"/>
    <property type="molecule type" value="mRNA"/>
</dbReference>
<dbReference type="PANTHER" id="PTHR35981">
    <property type="entry name" value="ION TRANSPORT PEPTIDE, ISOFORM C"/>
    <property type="match status" value="1"/>
</dbReference>
<evidence type="ECO:0000256" key="2">
    <source>
        <dbReference type="ARBA" id="ARBA00005447"/>
    </source>
</evidence>
<name>A0A1W5LU68_EUPSU</name>
<dbReference type="PANTHER" id="PTHR35981:SF2">
    <property type="entry name" value="ION TRANSPORT PEPTIDE, ISOFORM C"/>
    <property type="match status" value="1"/>
</dbReference>
<dbReference type="SUPFAM" id="SSF81778">
    <property type="entry name" value="Crustacean CHH/MIH/GIH neurohormone"/>
    <property type="match status" value="1"/>
</dbReference>
<reference evidence="9" key="1">
    <citation type="journal article" date="2013" name="PLoS ONE">
        <title>Transcriptome and peptidome characterisation of the main neuropeptides and peptidic hormones of a euphausiid: the Ice Krill, Euphausia crystallorophias.</title>
        <authorList>
            <person name="Toullec J.Y."/>
            <person name="Corre E."/>
            <person name="Bernay B."/>
            <person name="Thorne M.A."/>
            <person name="Cascella K."/>
            <person name="Ollivaux C."/>
            <person name="Henry J."/>
            <person name="Clark M.S."/>
        </authorList>
    </citation>
    <scope>NUCLEOTIDE SEQUENCE</scope>
</reference>
<feature type="disulfide bond" evidence="7">
    <location>
        <begin position="83"/>
        <end position="109"/>
    </location>
</feature>
<feature type="disulfide bond" evidence="7">
    <location>
        <begin position="80"/>
        <end position="96"/>
    </location>
</feature>
<evidence type="ECO:0000256" key="7">
    <source>
        <dbReference type="PIRSR" id="PIRSR631098-51"/>
    </source>
</evidence>
<keyword evidence="5 7" id="KW-1015">Disulfide bond</keyword>
<evidence type="ECO:0000313" key="9">
    <source>
        <dbReference type="EMBL" id="ANQ38664.1"/>
    </source>
</evidence>
<dbReference type="InterPro" id="IPR001166">
    <property type="entry name" value="Hyperglycemic"/>
</dbReference>
<dbReference type="PROSITE" id="PS51257">
    <property type="entry name" value="PROKAR_LIPOPROTEIN"/>
    <property type="match status" value="1"/>
</dbReference>
<feature type="signal peptide" evidence="8">
    <location>
        <begin position="1"/>
        <end position="28"/>
    </location>
</feature>
<dbReference type="PROSITE" id="PS01250">
    <property type="entry name" value="CHH_MIH_GIH"/>
    <property type="match status" value="1"/>
</dbReference>
<proteinExistence type="evidence at transcript level"/>
<protein>
    <submittedName>
        <fullName evidence="9">CHH preproprotein</fullName>
    </submittedName>
</protein>
<dbReference type="GO" id="GO:0005184">
    <property type="term" value="F:neuropeptide hormone activity"/>
    <property type="evidence" value="ECO:0007669"/>
    <property type="project" value="InterPro"/>
</dbReference>
<dbReference type="GO" id="GO:0007623">
    <property type="term" value="P:circadian rhythm"/>
    <property type="evidence" value="ECO:0007669"/>
    <property type="project" value="TreeGrafter"/>
</dbReference>
<feature type="disulfide bond" evidence="7">
    <location>
        <begin position="64"/>
        <end position="100"/>
    </location>
</feature>
<keyword evidence="8" id="KW-0732">Signal</keyword>
<dbReference type="AlphaFoldDB" id="A0A1W5LU68"/>
<keyword evidence="3" id="KW-0964">Secreted</keyword>
<dbReference type="Gene3D" id="1.10.2010.10">
    <property type="entry name" value="Crustacean CHH/MIH/GIH neurohormone"/>
    <property type="match status" value="1"/>
</dbReference>